<name>A0A4V2ZYY5_9BURK</name>
<organism evidence="1 2">
    <name type="scientific">Paraburkholderia silviterrae</name>
    <dbReference type="NCBI Taxonomy" id="2528715"/>
    <lineage>
        <taxon>Bacteria</taxon>
        <taxon>Pseudomonadati</taxon>
        <taxon>Pseudomonadota</taxon>
        <taxon>Betaproteobacteria</taxon>
        <taxon>Burkholderiales</taxon>
        <taxon>Burkholderiaceae</taxon>
        <taxon>Paraburkholderia</taxon>
    </lineage>
</organism>
<dbReference type="InterPro" id="IPR052517">
    <property type="entry name" value="GlcG_carb_metab_protein"/>
</dbReference>
<dbReference type="Pfam" id="PF03928">
    <property type="entry name" value="HbpS-like"/>
    <property type="match status" value="1"/>
</dbReference>
<sequence>MTMSAEMIQRSPIILSLATAQRATAAALHKATEWGVPFTITVIDGAGHLVQSTRMDGAVLASIETSFSKARTAAYFAATTLDLASAVADGEPLATIQTSISVPFTFVAGGIPIADAKGVVIGAIGAGGGSPAQDHEIALVALAAL</sequence>
<dbReference type="SUPFAM" id="SSF143744">
    <property type="entry name" value="GlcG-like"/>
    <property type="match status" value="1"/>
</dbReference>
<dbReference type="PANTHER" id="PTHR34309">
    <property type="entry name" value="SLR1406 PROTEIN"/>
    <property type="match status" value="1"/>
</dbReference>
<evidence type="ECO:0000313" key="1">
    <source>
        <dbReference type="EMBL" id="TDG22801.1"/>
    </source>
</evidence>
<reference evidence="1 2" key="1">
    <citation type="submission" date="2019-03" db="EMBL/GenBank/DDBJ databases">
        <title>Paraburkholderia sp. 4M-K11, isolated from subtropical forest soil.</title>
        <authorList>
            <person name="Gao Z.-H."/>
            <person name="Qiu L.-H."/>
        </authorList>
    </citation>
    <scope>NUCLEOTIDE SEQUENCE [LARGE SCALE GENOMIC DNA]</scope>
    <source>
        <strain evidence="1 2">4M-K11</strain>
    </source>
</reference>
<gene>
    <name evidence="1" type="ORF">EYW47_16435</name>
</gene>
<dbReference type="InterPro" id="IPR005624">
    <property type="entry name" value="PduO/GlcC-like"/>
</dbReference>
<keyword evidence="2" id="KW-1185">Reference proteome</keyword>
<accession>A0A4V2ZYY5</accession>
<dbReference type="AlphaFoldDB" id="A0A4V2ZYY5"/>
<protein>
    <submittedName>
        <fullName evidence="1">Heme-binding protein</fullName>
    </submittedName>
</protein>
<comment type="caution">
    <text evidence="1">The sequence shown here is derived from an EMBL/GenBank/DDBJ whole genome shotgun (WGS) entry which is preliminary data.</text>
</comment>
<dbReference type="PANTHER" id="PTHR34309:SF1">
    <property type="entry name" value="PROTEIN GLCG"/>
    <property type="match status" value="1"/>
</dbReference>
<dbReference type="EMBL" id="SMRP01000007">
    <property type="protein sequence ID" value="TDG22801.1"/>
    <property type="molecule type" value="Genomic_DNA"/>
</dbReference>
<proteinExistence type="predicted"/>
<evidence type="ECO:0000313" key="2">
    <source>
        <dbReference type="Proteomes" id="UP000295722"/>
    </source>
</evidence>
<dbReference type="Proteomes" id="UP000295722">
    <property type="component" value="Unassembled WGS sequence"/>
</dbReference>
<dbReference type="OrthoDB" id="9815788at2"/>
<dbReference type="InterPro" id="IPR038084">
    <property type="entry name" value="PduO/GlcC-like_sf"/>
</dbReference>
<dbReference type="Gene3D" id="3.30.450.150">
    <property type="entry name" value="Haem-degrading domain"/>
    <property type="match status" value="1"/>
</dbReference>